<dbReference type="Gene3D" id="3.40.50.300">
    <property type="entry name" value="P-loop containing nucleotide triphosphate hydrolases"/>
    <property type="match status" value="1"/>
</dbReference>
<dbReference type="InterPro" id="IPR017871">
    <property type="entry name" value="ABC_transporter-like_CS"/>
</dbReference>
<reference evidence="5" key="1">
    <citation type="submission" date="2020-02" db="EMBL/GenBank/DDBJ databases">
        <authorList>
            <person name="Meier V. D."/>
        </authorList>
    </citation>
    <scope>NUCLEOTIDE SEQUENCE</scope>
    <source>
        <strain evidence="5">AVDCRST_MAG14</strain>
    </source>
</reference>
<dbReference type="NCBIfam" id="TIGR01978">
    <property type="entry name" value="sufC"/>
    <property type="match status" value="1"/>
</dbReference>
<dbReference type="PROSITE" id="PS00211">
    <property type="entry name" value="ABC_TRANSPORTER_1"/>
    <property type="match status" value="1"/>
</dbReference>
<dbReference type="InterPro" id="IPR010230">
    <property type="entry name" value="FeS-cluster_ATPase_SufC"/>
</dbReference>
<dbReference type="CDD" id="cd03217">
    <property type="entry name" value="ABC_FeS_Assembly"/>
    <property type="match status" value="1"/>
</dbReference>
<comment type="similarity">
    <text evidence="1">Belongs to the ABC transporter superfamily. Ycf16 family.</text>
</comment>
<evidence type="ECO:0000313" key="5">
    <source>
        <dbReference type="EMBL" id="CAA9459515.1"/>
    </source>
</evidence>
<dbReference type="PROSITE" id="PS50893">
    <property type="entry name" value="ABC_TRANSPORTER_2"/>
    <property type="match status" value="1"/>
</dbReference>
<feature type="domain" description="ABC transporter" evidence="4">
    <location>
        <begin position="2"/>
        <end position="242"/>
    </location>
</feature>
<keyword evidence="3" id="KW-0067">ATP-binding</keyword>
<dbReference type="SUPFAM" id="SSF52540">
    <property type="entry name" value="P-loop containing nucleoside triphosphate hydrolases"/>
    <property type="match status" value="1"/>
</dbReference>
<evidence type="ECO:0000259" key="4">
    <source>
        <dbReference type="PROSITE" id="PS50893"/>
    </source>
</evidence>
<proteinExistence type="inferred from homology"/>
<organism evidence="5">
    <name type="scientific">uncultured Rubrobacteraceae bacterium</name>
    <dbReference type="NCBI Taxonomy" id="349277"/>
    <lineage>
        <taxon>Bacteria</taxon>
        <taxon>Bacillati</taxon>
        <taxon>Actinomycetota</taxon>
        <taxon>Rubrobacteria</taxon>
        <taxon>Rubrobacterales</taxon>
        <taxon>Rubrobacteraceae</taxon>
        <taxon>environmental samples</taxon>
    </lineage>
</organism>
<accession>A0A6J4QZ29</accession>
<dbReference type="EMBL" id="CADCVG010000088">
    <property type="protein sequence ID" value="CAA9459515.1"/>
    <property type="molecule type" value="Genomic_DNA"/>
</dbReference>
<dbReference type="InterPro" id="IPR003593">
    <property type="entry name" value="AAA+_ATPase"/>
</dbReference>
<dbReference type="SMART" id="SM00382">
    <property type="entry name" value="AAA"/>
    <property type="match status" value="1"/>
</dbReference>
<gene>
    <name evidence="5" type="ORF">AVDCRST_MAG14-2117</name>
</gene>
<dbReference type="InterPro" id="IPR003439">
    <property type="entry name" value="ABC_transporter-like_ATP-bd"/>
</dbReference>
<dbReference type="Pfam" id="PF00005">
    <property type="entry name" value="ABC_tran"/>
    <property type="match status" value="1"/>
</dbReference>
<sequence length="248" mass="27817">MLKIDNLHAEIDGNEILRGLNLEVGEGEIHAIMGPNGSGKSTLSNVLMGHPRYEVTGGSITFRGQDVMELEADERARLGMFLAFQYPSEVPGVSVANFLRTAVNAVREEELSVMEMYKLLQEKMRVMEMDPRFAERYLNEGFSGGEKKRNEILQMLMLEPRLAIMDETDSGLDIDALQVVSKGVNELRGPEFSAVVITHYNRILRYIEPDHVHVMLNGRIVTSGGKELALTLEDKGYDWVRQEFGSVA</sequence>
<keyword evidence="2" id="KW-0547">Nucleotide-binding</keyword>
<protein>
    <submittedName>
        <fullName evidence="5">Iron-sulfur cluster assembly ATPase protein SufC</fullName>
    </submittedName>
</protein>
<name>A0A6J4QZ29_9ACTN</name>
<dbReference type="AlphaFoldDB" id="A0A6J4QZ29"/>
<evidence type="ECO:0000256" key="1">
    <source>
        <dbReference type="ARBA" id="ARBA00006216"/>
    </source>
</evidence>
<dbReference type="GO" id="GO:0005524">
    <property type="term" value="F:ATP binding"/>
    <property type="evidence" value="ECO:0007669"/>
    <property type="project" value="UniProtKB-KW"/>
</dbReference>
<dbReference type="PANTHER" id="PTHR43204:SF1">
    <property type="entry name" value="ABC TRANSPORTER I FAMILY MEMBER 6, CHLOROPLASTIC"/>
    <property type="match status" value="1"/>
</dbReference>
<evidence type="ECO:0000256" key="3">
    <source>
        <dbReference type="ARBA" id="ARBA00022840"/>
    </source>
</evidence>
<dbReference type="GO" id="GO:0016887">
    <property type="term" value="F:ATP hydrolysis activity"/>
    <property type="evidence" value="ECO:0007669"/>
    <property type="project" value="InterPro"/>
</dbReference>
<dbReference type="PANTHER" id="PTHR43204">
    <property type="entry name" value="ABC TRANSPORTER I FAMILY MEMBER 6, CHLOROPLASTIC"/>
    <property type="match status" value="1"/>
</dbReference>
<dbReference type="InterPro" id="IPR027417">
    <property type="entry name" value="P-loop_NTPase"/>
</dbReference>
<evidence type="ECO:0000256" key="2">
    <source>
        <dbReference type="ARBA" id="ARBA00022741"/>
    </source>
</evidence>